<dbReference type="EMBL" id="JALJOR010000007">
    <property type="protein sequence ID" value="KAK9814780.1"/>
    <property type="molecule type" value="Genomic_DNA"/>
</dbReference>
<keyword evidence="2" id="KW-0812">Transmembrane</keyword>
<gene>
    <name evidence="3" type="ORF">WJX72_011390</name>
</gene>
<proteinExistence type="predicted"/>
<sequence>MWKLVLTGTTLSIASQFVTGKGISTSSTQFLALAKLVLGRKLSAQQLAAVVLVNAGLLIRALAPNTSKAGTAGVFGATSHRHLLGGGAILAASIGYSLMGVLYDMLMRLDGAPPYSEITNKTAKIGLGACLLYQIAFVAPRWSSLVTEVLAAHHVTLQFAALALAGVGAVFSMHNYWQAEVIRAQGAVALGIANAIRGALVTFLAGMFFCTPDAPWQCSTGWTHLSALVVTVGAVLWASARKSRHPQRSTQEPALDKQSSKSL</sequence>
<keyword evidence="4" id="KW-1185">Reference proteome</keyword>
<evidence type="ECO:0000313" key="3">
    <source>
        <dbReference type="EMBL" id="KAK9814780.1"/>
    </source>
</evidence>
<comment type="caution">
    <text evidence="3">The sequence shown here is derived from an EMBL/GenBank/DDBJ whole genome shotgun (WGS) entry which is preliminary data.</text>
</comment>
<accession>A0AAW1PY98</accession>
<keyword evidence="2" id="KW-1133">Transmembrane helix</keyword>
<dbReference type="Proteomes" id="UP001489004">
    <property type="component" value="Unassembled WGS sequence"/>
</dbReference>
<evidence type="ECO:0000256" key="1">
    <source>
        <dbReference type="SAM" id="MobiDB-lite"/>
    </source>
</evidence>
<protein>
    <submittedName>
        <fullName evidence="3">Uncharacterized protein</fullName>
    </submittedName>
</protein>
<feature type="transmembrane region" description="Helical" evidence="2">
    <location>
        <begin position="44"/>
        <end position="63"/>
    </location>
</feature>
<name>A0AAW1PY98_9CHLO</name>
<feature type="transmembrane region" description="Helical" evidence="2">
    <location>
        <begin position="83"/>
        <end position="103"/>
    </location>
</feature>
<feature type="transmembrane region" description="Helical" evidence="2">
    <location>
        <begin position="188"/>
        <end position="209"/>
    </location>
</feature>
<feature type="transmembrane region" description="Helical" evidence="2">
    <location>
        <begin position="155"/>
        <end position="176"/>
    </location>
</feature>
<reference evidence="3 4" key="1">
    <citation type="journal article" date="2024" name="Nat. Commun.">
        <title>Phylogenomics reveals the evolutionary origins of lichenization in chlorophyte algae.</title>
        <authorList>
            <person name="Puginier C."/>
            <person name="Libourel C."/>
            <person name="Otte J."/>
            <person name="Skaloud P."/>
            <person name="Haon M."/>
            <person name="Grisel S."/>
            <person name="Petersen M."/>
            <person name="Berrin J.G."/>
            <person name="Delaux P.M."/>
            <person name="Dal Grande F."/>
            <person name="Keller J."/>
        </authorList>
    </citation>
    <scope>NUCLEOTIDE SEQUENCE [LARGE SCALE GENOMIC DNA]</scope>
    <source>
        <strain evidence="3 4">SAG 2043</strain>
    </source>
</reference>
<dbReference type="AlphaFoldDB" id="A0AAW1PY98"/>
<feature type="compositionally biased region" description="Basic and acidic residues" evidence="1">
    <location>
        <begin position="254"/>
        <end position="263"/>
    </location>
</feature>
<feature type="region of interest" description="Disordered" evidence="1">
    <location>
        <begin position="243"/>
        <end position="263"/>
    </location>
</feature>
<keyword evidence="2" id="KW-0472">Membrane</keyword>
<evidence type="ECO:0000256" key="2">
    <source>
        <dbReference type="SAM" id="Phobius"/>
    </source>
</evidence>
<evidence type="ECO:0000313" key="4">
    <source>
        <dbReference type="Proteomes" id="UP001489004"/>
    </source>
</evidence>
<feature type="transmembrane region" description="Helical" evidence="2">
    <location>
        <begin position="221"/>
        <end position="240"/>
    </location>
</feature>
<organism evidence="3 4">
    <name type="scientific">[Myrmecia] bisecta</name>
    <dbReference type="NCBI Taxonomy" id="41462"/>
    <lineage>
        <taxon>Eukaryota</taxon>
        <taxon>Viridiplantae</taxon>
        <taxon>Chlorophyta</taxon>
        <taxon>core chlorophytes</taxon>
        <taxon>Trebouxiophyceae</taxon>
        <taxon>Trebouxiales</taxon>
        <taxon>Trebouxiaceae</taxon>
        <taxon>Myrmecia</taxon>
    </lineage>
</organism>